<reference evidence="1" key="2">
    <citation type="journal article" date="2015" name="Data Brief">
        <title>Shoot transcriptome of the giant reed, Arundo donax.</title>
        <authorList>
            <person name="Barrero R.A."/>
            <person name="Guerrero F.D."/>
            <person name="Moolhuijzen P."/>
            <person name="Goolsby J.A."/>
            <person name="Tidwell J."/>
            <person name="Bellgard S.E."/>
            <person name="Bellgard M.I."/>
        </authorList>
    </citation>
    <scope>NUCLEOTIDE SEQUENCE</scope>
    <source>
        <tissue evidence="1">Shoot tissue taken approximately 20 cm above the soil surface</tissue>
    </source>
</reference>
<dbReference type="EMBL" id="GBRH01241008">
    <property type="protein sequence ID" value="JAD56887.1"/>
    <property type="molecule type" value="Transcribed_RNA"/>
</dbReference>
<proteinExistence type="predicted"/>
<dbReference type="AlphaFoldDB" id="A0A0A9BC56"/>
<sequence length="33" mass="3912">MSKIRKNVYTPRNKATVQYYNHAFFNHKKIGVG</sequence>
<reference evidence="1" key="1">
    <citation type="submission" date="2014-09" db="EMBL/GenBank/DDBJ databases">
        <authorList>
            <person name="Magalhaes I.L.F."/>
            <person name="Oliveira U."/>
            <person name="Santos F.R."/>
            <person name="Vidigal T.H.D.A."/>
            <person name="Brescovit A.D."/>
            <person name="Santos A.J."/>
        </authorList>
    </citation>
    <scope>NUCLEOTIDE SEQUENCE</scope>
    <source>
        <tissue evidence="1">Shoot tissue taken approximately 20 cm above the soil surface</tissue>
    </source>
</reference>
<accession>A0A0A9BC56</accession>
<name>A0A0A9BC56_ARUDO</name>
<evidence type="ECO:0000313" key="1">
    <source>
        <dbReference type="EMBL" id="JAD56887.1"/>
    </source>
</evidence>
<protein>
    <submittedName>
        <fullName evidence="1">Uncharacterized protein</fullName>
    </submittedName>
</protein>
<organism evidence="1">
    <name type="scientific">Arundo donax</name>
    <name type="common">Giant reed</name>
    <name type="synonym">Donax arundinaceus</name>
    <dbReference type="NCBI Taxonomy" id="35708"/>
    <lineage>
        <taxon>Eukaryota</taxon>
        <taxon>Viridiplantae</taxon>
        <taxon>Streptophyta</taxon>
        <taxon>Embryophyta</taxon>
        <taxon>Tracheophyta</taxon>
        <taxon>Spermatophyta</taxon>
        <taxon>Magnoliopsida</taxon>
        <taxon>Liliopsida</taxon>
        <taxon>Poales</taxon>
        <taxon>Poaceae</taxon>
        <taxon>PACMAD clade</taxon>
        <taxon>Arundinoideae</taxon>
        <taxon>Arundineae</taxon>
        <taxon>Arundo</taxon>
    </lineage>
</organism>